<dbReference type="Proteomes" id="UP000239814">
    <property type="component" value="Chromosome"/>
</dbReference>
<sequence length="99" mass="11082">MSGPADGAKPFEELDCSAVLADIFLLLDNECDAGAAKRLQGHLEDCPSCLEHYAVQRELKSLLARKCCEEAPQGLRERLRVEIRRTVVVRQTITRADRD</sequence>
<evidence type="ECO:0000313" key="2">
    <source>
        <dbReference type="EMBL" id="AVM01438.1"/>
    </source>
</evidence>
<gene>
    <name evidence="2" type="primary">rsrA</name>
    <name evidence="2" type="ORF">C6V83_15510</name>
</gene>
<dbReference type="InterPro" id="IPR024020">
    <property type="entry name" value="Anit_sigma_mycothiol_RsrA"/>
</dbReference>
<keyword evidence="3" id="KW-1185">Reference proteome</keyword>
<name>A0A2S0KIC0_9ACTN</name>
<evidence type="ECO:0000259" key="1">
    <source>
        <dbReference type="Pfam" id="PF13490"/>
    </source>
</evidence>
<dbReference type="EMBL" id="CP027433">
    <property type="protein sequence ID" value="AVM01438.1"/>
    <property type="molecule type" value="Genomic_DNA"/>
</dbReference>
<protein>
    <submittedName>
        <fullName evidence="2">Mycothiol system anti-sigma-R factor</fullName>
    </submittedName>
</protein>
<evidence type="ECO:0000313" key="3">
    <source>
        <dbReference type="Proteomes" id="UP000239814"/>
    </source>
</evidence>
<dbReference type="RefSeq" id="WP_105943146.1">
    <property type="nucleotide sequence ID" value="NZ_CP027433.1"/>
</dbReference>
<proteinExistence type="predicted"/>
<feature type="domain" description="Putative zinc-finger" evidence="1">
    <location>
        <begin position="16"/>
        <end position="49"/>
    </location>
</feature>
<dbReference type="KEGG" id="git:C6V83_15510"/>
<dbReference type="Pfam" id="PF13490">
    <property type="entry name" value="zf-HC2"/>
    <property type="match status" value="1"/>
</dbReference>
<dbReference type="OrthoDB" id="3267840at2"/>
<organism evidence="2 3">
    <name type="scientific">Gordonia iterans</name>
    <dbReference type="NCBI Taxonomy" id="1004901"/>
    <lineage>
        <taxon>Bacteria</taxon>
        <taxon>Bacillati</taxon>
        <taxon>Actinomycetota</taxon>
        <taxon>Actinomycetes</taxon>
        <taxon>Mycobacteriales</taxon>
        <taxon>Gordoniaceae</taxon>
        <taxon>Gordonia</taxon>
    </lineage>
</organism>
<dbReference type="AlphaFoldDB" id="A0A2S0KIC0"/>
<accession>A0A2S0KIC0</accession>
<dbReference type="InterPro" id="IPR027383">
    <property type="entry name" value="Znf_put"/>
</dbReference>
<reference evidence="2 3" key="1">
    <citation type="submission" date="2018-03" db="EMBL/GenBank/DDBJ databases">
        <title>Characteristics and genome of n-alkane degrading marine bacteria Gordonia iterans isolated from crude oil contaminated in Tae-an, South Korea.</title>
        <authorList>
            <person name="Lee S.-S."/>
            <person name="Kim H."/>
        </authorList>
    </citation>
    <scope>NUCLEOTIDE SEQUENCE [LARGE SCALE GENOMIC DNA]</scope>
    <source>
        <strain evidence="2 3">Co17</strain>
    </source>
</reference>
<dbReference type="NCBIfam" id="TIGR03988">
    <property type="entry name" value="antisig_RsrA"/>
    <property type="match status" value="1"/>
</dbReference>